<gene>
    <name evidence="1" type="ORF">DPF_1119</name>
</gene>
<comment type="caution">
    <text evidence="1">The sequence shown here is derived from an EMBL/GenBank/DDBJ whole genome shotgun (WGS) entry which is preliminary data.</text>
</comment>
<name>A0A194AH49_9BACT</name>
<dbReference type="Proteomes" id="UP000095200">
    <property type="component" value="Unassembled WGS sequence"/>
</dbReference>
<dbReference type="AlphaFoldDB" id="A0A194AH49"/>
<dbReference type="EMBL" id="BDFE01000015">
    <property type="protein sequence ID" value="GAU08411.1"/>
    <property type="molecule type" value="Genomic_DNA"/>
</dbReference>
<proteinExistence type="predicted"/>
<evidence type="ECO:0000313" key="1">
    <source>
        <dbReference type="EMBL" id="GAU08411.1"/>
    </source>
</evidence>
<reference evidence="2" key="1">
    <citation type="submission" date="2016-06" db="EMBL/GenBank/DDBJ databases">
        <title>Draft genome sequence of Desulfoplanes formicivorans strain Pf12B.</title>
        <authorList>
            <person name="Watanabe M."/>
            <person name="Kojima H."/>
            <person name="Fukui M."/>
        </authorList>
    </citation>
    <scope>NUCLEOTIDE SEQUENCE [LARGE SCALE GENOMIC DNA]</scope>
    <source>
        <strain evidence="2">Pf12B</strain>
    </source>
</reference>
<protein>
    <submittedName>
        <fullName evidence="1">Uncharacterized protein</fullName>
    </submittedName>
</protein>
<evidence type="ECO:0000313" key="2">
    <source>
        <dbReference type="Proteomes" id="UP000095200"/>
    </source>
</evidence>
<accession>A0A194AH49</accession>
<sequence length="61" mass="6826">MPYGQWRREAKSSLASIHRAGIRTCKVDVDAASFVRWCCTMDEPVTSAALARYITACPDDF</sequence>
<organism evidence="1 2">
    <name type="scientific">Desulfoplanes formicivorans</name>
    <dbReference type="NCBI Taxonomy" id="1592317"/>
    <lineage>
        <taxon>Bacteria</taxon>
        <taxon>Pseudomonadati</taxon>
        <taxon>Thermodesulfobacteriota</taxon>
        <taxon>Desulfovibrionia</taxon>
        <taxon>Desulfovibrionales</taxon>
        <taxon>Desulfoplanaceae</taxon>
        <taxon>Desulfoplanes</taxon>
    </lineage>
</organism>
<keyword evidence="2" id="KW-1185">Reference proteome</keyword>